<dbReference type="EMBL" id="JAPDGR010001524">
    <property type="protein sequence ID" value="KAJ2981782.1"/>
    <property type="molecule type" value="Genomic_DNA"/>
</dbReference>
<evidence type="ECO:0000313" key="2">
    <source>
        <dbReference type="Proteomes" id="UP001143856"/>
    </source>
</evidence>
<gene>
    <name evidence="1" type="ORF">NUW58_g6598</name>
</gene>
<organism evidence="1 2">
    <name type="scientific">Xylaria curta</name>
    <dbReference type="NCBI Taxonomy" id="42375"/>
    <lineage>
        <taxon>Eukaryota</taxon>
        <taxon>Fungi</taxon>
        <taxon>Dikarya</taxon>
        <taxon>Ascomycota</taxon>
        <taxon>Pezizomycotina</taxon>
        <taxon>Sordariomycetes</taxon>
        <taxon>Xylariomycetidae</taxon>
        <taxon>Xylariales</taxon>
        <taxon>Xylariaceae</taxon>
        <taxon>Xylaria</taxon>
    </lineage>
</organism>
<reference evidence="1" key="1">
    <citation type="submission" date="2022-10" db="EMBL/GenBank/DDBJ databases">
        <title>Genome Sequence of Xylaria curta.</title>
        <authorList>
            <person name="Buettner E."/>
        </authorList>
    </citation>
    <scope>NUCLEOTIDE SEQUENCE</scope>
    <source>
        <strain evidence="1">Babe10</strain>
    </source>
</reference>
<proteinExistence type="predicted"/>
<comment type="caution">
    <text evidence="1">The sequence shown here is derived from an EMBL/GenBank/DDBJ whole genome shotgun (WGS) entry which is preliminary data.</text>
</comment>
<protein>
    <submittedName>
        <fullName evidence="1">Uncharacterized protein</fullName>
    </submittedName>
</protein>
<dbReference type="Proteomes" id="UP001143856">
    <property type="component" value="Unassembled WGS sequence"/>
</dbReference>
<evidence type="ECO:0000313" key="1">
    <source>
        <dbReference type="EMBL" id="KAJ2981782.1"/>
    </source>
</evidence>
<sequence>MDHNIVGVRHYDGIVTPGESILCFREPSNAYDRNAVRVDNIMGSQIGHLPRILVQKLAPYLDRGDIVLDGVLNGHKRFYDCPIRLYFYGTSDPSARLELEAKLKADKLLKATELKNTRQEAQAQRAIAREIGEGAPNLGLGSSDHSQLRQESLGDSEAVDFRAGLNALDVLNMDEAALSAMPRAAQPDAIKSTLLSHQLQGLAWMDCKEKPQLPAPGSSDVVQLWKRVAGGNFLNLASGHITNQRPRLLSGGILTDEMGLGKTLQTISLIMADGFKNGPTLIVAPTGVLSNWEQQFVEHVKADRVPRILRYHGSSKYHQFKKTDLLRYDVIVTSYGVLASQFKSANWTALFGVSWHRIVLDEGHVIRNPNTKNAQAACKLQATSRWILSGTPFVNNATDFWSALLFLKITGGIQEKSIFNTRITRPLEGIVKDKNSKAGPKIRGEAQALFQALVQDLCLRRKKDMAFINLRMPEKTEYVHRVRFTKLEQLRYEEMLTEARDILQQFVSRSYDTGNRKRKRDGNKSSEKGVGFANVLETLLRLRQICDHWSLTGSRVKDILAKLGNEGLVALTPENAQILLDALAEAIRISEDCPICYDPIQTHSPVITACKHRFGKQCIVDALKRQKRCPMCRQDVTVEDLLEPQQLEVERLTGAEVDSDRRSSKTDQLEILVDKHLRDPKSKVVVFSQWTSFLDIIEALLIEKKIKCARLEGKMNIKKRDEAIEKLNTDPETRVMLASLHAAGVGVNLTAADTVILTDCWWAPAIEDQAVDRVHRIGQKRPVTVYKLLVEGSVEYRVLDIQSEKRKLIALAFQDEGSIRKEEGAVADVRHLLYVNMLAQALLSVLAFAAQGFSAPASGFELVARQGYTSNCTATYTVQSGDNCNKIRDQFGGVFTLPEFYSWNPEVNSFCSNLFPGQVVCVGVNNQTGTPPACPVPVKPGLISNCDSCYKVVDGDSCAGVFTSHNITLTEFRAWNPDLNAACSNLEIGYNYCVGVSETMTRIQF</sequence>
<accession>A0ACC1NS85</accession>
<name>A0ACC1NS85_9PEZI</name>
<keyword evidence="2" id="KW-1185">Reference proteome</keyword>